<comment type="caution">
    <text evidence="2">The sequence shown here is derived from an EMBL/GenBank/DDBJ whole genome shotgun (WGS) entry which is preliminary data.</text>
</comment>
<dbReference type="EMBL" id="JAPHNL010000213">
    <property type="protein sequence ID" value="MCX3061508.1"/>
    <property type="molecule type" value="Genomic_DNA"/>
</dbReference>
<accession>A0ABT3TWT8</accession>
<keyword evidence="2" id="KW-0645">Protease</keyword>
<organism evidence="2 3">
    <name type="scientific">Streptomyces beihaiensis</name>
    <dbReference type="NCBI Taxonomy" id="2984495"/>
    <lineage>
        <taxon>Bacteria</taxon>
        <taxon>Bacillati</taxon>
        <taxon>Actinomycetota</taxon>
        <taxon>Actinomycetes</taxon>
        <taxon>Kitasatosporales</taxon>
        <taxon>Streptomycetaceae</taxon>
        <taxon>Streptomyces</taxon>
    </lineage>
</organism>
<dbReference type="Proteomes" id="UP001163064">
    <property type="component" value="Unassembled WGS sequence"/>
</dbReference>
<dbReference type="GO" id="GO:0006508">
    <property type="term" value="P:proteolysis"/>
    <property type="evidence" value="ECO:0007669"/>
    <property type="project" value="UniProtKB-KW"/>
</dbReference>
<reference evidence="2" key="1">
    <citation type="submission" date="2022-10" db="EMBL/GenBank/DDBJ databases">
        <title>Streptomyces beihaiensis sp. nov., a chitin degrading actinobacterium, isolated from shrimp pond soil.</title>
        <authorList>
            <person name="Xie J."/>
            <person name="Shen N."/>
        </authorList>
    </citation>
    <scope>NUCLEOTIDE SEQUENCE</scope>
    <source>
        <strain evidence="2">GXMU-J5</strain>
    </source>
</reference>
<sequence length="328" mass="35088">GQDRRPPGAAEGADGAGAGAPGGRERDEEAVWWARHLVREVLSRVPDASPYLPVLQRLADAGVFGPAFWTALPVDDDTRFALLRRLVVHDPEPGRAGADRFLDAVAALLVAEPARVQRQLTRWFDDDRRLPALPDATVATAAQALLHTHRHRAVDDLTEALVECAHPRADELLAVLADEEPSALCRAVDRWAHDERPARHVAAAVYGLRVAPRAASEADRRLLRHAALVLLARPDEGTLHGAALGLLVQDPQVRGAYIGRALDRFAAGDPRLPAAAFAPALATHPESVLDAFRTRLGGGSAVGGVLRVLADVTDPGPARRAVADRKSV</sequence>
<protein>
    <submittedName>
        <fullName evidence="2">Serine protease</fullName>
    </submittedName>
</protein>
<proteinExistence type="predicted"/>
<dbReference type="GO" id="GO:0008233">
    <property type="term" value="F:peptidase activity"/>
    <property type="evidence" value="ECO:0007669"/>
    <property type="project" value="UniProtKB-KW"/>
</dbReference>
<evidence type="ECO:0000313" key="3">
    <source>
        <dbReference type="Proteomes" id="UP001163064"/>
    </source>
</evidence>
<name>A0ABT3TWT8_9ACTN</name>
<evidence type="ECO:0000313" key="2">
    <source>
        <dbReference type="EMBL" id="MCX3061508.1"/>
    </source>
</evidence>
<feature type="non-terminal residue" evidence="2">
    <location>
        <position position="1"/>
    </location>
</feature>
<feature type="region of interest" description="Disordered" evidence="1">
    <location>
        <begin position="1"/>
        <end position="25"/>
    </location>
</feature>
<keyword evidence="3" id="KW-1185">Reference proteome</keyword>
<gene>
    <name evidence="2" type="ORF">OFY01_17420</name>
</gene>
<keyword evidence="2" id="KW-0378">Hydrolase</keyword>
<feature type="non-terminal residue" evidence="2">
    <location>
        <position position="328"/>
    </location>
</feature>
<evidence type="ECO:0000256" key="1">
    <source>
        <dbReference type="SAM" id="MobiDB-lite"/>
    </source>
</evidence>